<feature type="transmembrane region" description="Helical" evidence="7">
    <location>
        <begin position="126"/>
        <end position="145"/>
    </location>
</feature>
<dbReference type="InterPro" id="IPR035906">
    <property type="entry name" value="MetI-like_sf"/>
</dbReference>
<evidence type="ECO:0000256" key="7">
    <source>
        <dbReference type="RuleBase" id="RU363032"/>
    </source>
</evidence>
<evidence type="ECO:0000256" key="3">
    <source>
        <dbReference type="ARBA" id="ARBA00022475"/>
    </source>
</evidence>
<dbReference type="SUPFAM" id="SSF161098">
    <property type="entry name" value="MetI-like"/>
    <property type="match status" value="1"/>
</dbReference>
<dbReference type="CDD" id="cd06261">
    <property type="entry name" value="TM_PBP2"/>
    <property type="match status" value="1"/>
</dbReference>
<feature type="transmembrane region" description="Helical" evidence="7">
    <location>
        <begin position="222"/>
        <end position="242"/>
    </location>
</feature>
<dbReference type="PANTHER" id="PTHR30151">
    <property type="entry name" value="ALKANE SULFONATE ABC TRANSPORTER-RELATED, MEMBRANE SUBUNIT"/>
    <property type="match status" value="1"/>
</dbReference>
<accession>A0ABU9Z225</accession>
<dbReference type="Pfam" id="PF00528">
    <property type="entry name" value="BPD_transp_1"/>
    <property type="match status" value="1"/>
</dbReference>
<keyword evidence="3" id="KW-1003">Cell membrane</keyword>
<dbReference type="PROSITE" id="PS50928">
    <property type="entry name" value="ABC_TM1"/>
    <property type="match status" value="1"/>
</dbReference>
<evidence type="ECO:0000313" key="9">
    <source>
        <dbReference type="EMBL" id="MEN3070022.1"/>
    </source>
</evidence>
<evidence type="ECO:0000256" key="4">
    <source>
        <dbReference type="ARBA" id="ARBA00022692"/>
    </source>
</evidence>
<keyword evidence="5 7" id="KW-1133">Transmembrane helix</keyword>
<sequence>MAEAIPPRLRAVLLPLGLAAALLLGLECLVASGHAPMSIARPTAVAQLIGEEHAMLLQQVVPTVVVAGWGYVLSLLFALGLGFASYAWRRMELSVLTAGAILSSIPIIAIAPILSVWLGLSLPTRVLITCIICVFPLLVAIIQGLKASTHSERELFTVLAASPWQRFRLLALPSALPFVFVGMKVSAPLAVLGALVAEWNGAESGLGVVMLNAMFGLQITRLWASVFIACLLSSLAYAYVCVLEKLSGAQDRPIMHTPT</sequence>
<evidence type="ECO:0000256" key="5">
    <source>
        <dbReference type="ARBA" id="ARBA00022989"/>
    </source>
</evidence>
<dbReference type="PANTHER" id="PTHR30151:SF41">
    <property type="entry name" value="ABC TRANSPORTER PERMEASE PROTEIN"/>
    <property type="match status" value="1"/>
</dbReference>
<reference evidence="9 10" key="1">
    <citation type="journal article" date="2018" name="Int. J. Syst. Evol. Microbiol.">
        <title>Uliginosibacterium sediminicola sp. nov., isolated from freshwater sediment.</title>
        <authorList>
            <person name="Hwang W.M."/>
            <person name="Kim S.M."/>
            <person name="Kang K."/>
            <person name="Ahn T.Y."/>
        </authorList>
    </citation>
    <scope>NUCLEOTIDE SEQUENCE [LARGE SCALE GENOMIC DNA]</scope>
    <source>
        <strain evidence="9 10">M1-21</strain>
    </source>
</reference>
<dbReference type="InterPro" id="IPR000515">
    <property type="entry name" value="MetI-like"/>
</dbReference>
<feature type="domain" description="ABC transmembrane type-1" evidence="8">
    <location>
        <begin position="60"/>
        <end position="244"/>
    </location>
</feature>
<feature type="transmembrane region" description="Helical" evidence="7">
    <location>
        <begin position="66"/>
        <end position="88"/>
    </location>
</feature>
<keyword evidence="2 7" id="KW-0813">Transport</keyword>
<comment type="caution">
    <text evidence="9">The sequence shown here is derived from an EMBL/GenBank/DDBJ whole genome shotgun (WGS) entry which is preliminary data.</text>
</comment>
<protein>
    <submittedName>
        <fullName evidence="9">ABC transporter permease subunit</fullName>
    </submittedName>
</protein>
<proteinExistence type="inferred from homology"/>
<feature type="transmembrane region" description="Helical" evidence="7">
    <location>
        <begin position="175"/>
        <end position="202"/>
    </location>
</feature>
<dbReference type="EMBL" id="JBDIVE010000010">
    <property type="protein sequence ID" value="MEN3070022.1"/>
    <property type="molecule type" value="Genomic_DNA"/>
</dbReference>
<keyword evidence="4 7" id="KW-0812">Transmembrane</keyword>
<name>A0ABU9Z225_9RHOO</name>
<keyword evidence="10" id="KW-1185">Reference proteome</keyword>
<dbReference type="RefSeq" id="WP_345920798.1">
    <property type="nucleotide sequence ID" value="NZ_JBDIVE010000010.1"/>
</dbReference>
<organism evidence="9 10">
    <name type="scientific">Uliginosibacterium sediminicola</name>
    <dbReference type="NCBI Taxonomy" id="2024550"/>
    <lineage>
        <taxon>Bacteria</taxon>
        <taxon>Pseudomonadati</taxon>
        <taxon>Pseudomonadota</taxon>
        <taxon>Betaproteobacteria</taxon>
        <taxon>Rhodocyclales</taxon>
        <taxon>Zoogloeaceae</taxon>
        <taxon>Uliginosibacterium</taxon>
    </lineage>
</organism>
<evidence type="ECO:0000256" key="2">
    <source>
        <dbReference type="ARBA" id="ARBA00022448"/>
    </source>
</evidence>
<evidence type="ECO:0000259" key="8">
    <source>
        <dbReference type="PROSITE" id="PS50928"/>
    </source>
</evidence>
<evidence type="ECO:0000313" key="10">
    <source>
        <dbReference type="Proteomes" id="UP001410394"/>
    </source>
</evidence>
<evidence type="ECO:0000256" key="1">
    <source>
        <dbReference type="ARBA" id="ARBA00004651"/>
    </source>
</evidence>
<comment type="similarity">
    <text evidence="7">Belongs to the binding-protein-dependent transport system permease family.</text>
</comment>
<keyword evidence="6 7" id="KW-0472">Membrane</keyword>
<gene>
    <name evidence="9" type="ORF">ABDB84_16185</name>
</gene>
<evidence type="ECO:0000256" key="6">
    <source>
        <dbReference type="ARBA" id="ARBA00023136"/>
    </source>
</evidence>
<dbReference type="Gene3D" id="1.10.3720.10">
    <property type="entry name" value="MetI-like"/>
    <property type="match status" value="1"/>
</dbReference>
<dbReference type="Proteomes" id="UP001410394">
    <property type="component" value="Unassembled WGS sequence"/>
</dbReference>
<feature type="transmembrane region" description="Helical" evidence="7">
    <location>
        <begin position="95"/>
        <end position="120"/>
    </location>
</feature>
<comment type="subcellular location">
    <subcellularLocation>
        <location evidence="1 7">Cell membrane</location>
        <topology evidence="1 7">Multi-pass membrane protein</topology>
    </subcellularLocation>
</comment>